<dbReference type="Proteomes" id="UP000307968">
    <property type="component" value="Chromosome"/>
</dbReference>
<dbReference type="InterPro" id="IPR003439">
    <property type="entry name" value="ABC_transporter-like_ATP-bd"/>
</dbReference>
<sequence length="283" mass="29918">MMSLYSPERNLKTAAKHQRVHRLGRSSLPGGAIAAGAFVAGHCLGGIAAMIALHQATVGYGGAPLFPPLTGRFATGSLTAVIGVNGAGKSTLLKTIAGLLPLQGGSLQFSPYPPPAIAYLPQQLELDRQFPITVGDLVAMGCWRRSGIFGAITRAQRQQITQALETVGMASLARRPLNALSGGQLQRALFARLLVQQAPLILLDEPFTGIDTATTDLLLQVIGQLHRQGKTLIAVLHDMAMVAGHFPQALMLTPQYCRWGRAEAVLAPDPSEHAAAYRLAVAP</sequence>
<dbReference type="GO" id="GO:0016887">
    <property type="term" value="F:ATP hydrolysis activity"/>
    <property type="evidence" value="ECO:0007669"/>
    <property type="project" value="InterPro"/>
</dbReference>
<keyword evidence="4 6" id="KW-0067">ATP-binding</keyword>
<dbReference type="AlphaFoldDB" id="A0A4U9HAU7"/>
<dbReference type="CDD" id="cd03235">
    <property type="entry name" value="ABC_Metallic_Cations"/>
    <property type="match status" value="1"/>
</dbReference>
<evidence type="ECO:0000313" key="7">
    <source>
        <dbReference type="Proteomes" id="UP000307968"/>
    </source>
</evidence>
<gene>
    <name evidence="6" type="primary">fhuC_1</name>
    <name evidence="6" type="ORF">NCTC12971_01292</name>
</gene>
<comment type="similarity">
    <text evidence="1">Belongs to the ABC transporter superfamily.</text>
</comment>
<evidence type="ECO:0000313" key="6">
    <source>
        <dbReference type="EMBL" id="VTP60802.1"/>
    </source>
</evidence>
<dbReference type="InterPro" id="IPR027417">
    <property type="entry name" value="P-loop_NTPase"/>
</dbReference>
<feature type="domain" description="ABC transporter" evidence="5">
    <location>
        <begin position="51"/>
        <end position="279"/>
    </location>
</feature>
<protein>
    <submittedName>
        <fullName evidence="6">Iron(3+)-hydroxamate import ATP-binding protein FhuC</fullName>
        <ecNumber evidence="6">3.6.3.34</ecNumber>
    </submittedName>
</protein>
<dbReference type="SMART" id="SM00382">
    <property type="entry name" value="AAA"/>
    <property type="match status" value="1"/>
</dbReference>
<dbReference type="Pfam" id="PF00005">
    <property type="entry name" value="ABC_tran"/>
    <property type="match status" value="1"/>
</dbReference>
<dbReference type="Gene3D" id="3.40.50.300">
    <property type="entry name" value="P-loop containing nucleotide triphosphate hydrolases"/>
    <property type="match status" value="1"/>
</dbReference>
<dbReference type="PROSITE" id="PS00211">
    <property type="entry name" value="ABC_TRANSPORTER_1"/>
    <property type="match status" value="1"/>
</dbReference>
<evidence type="ECO:0000256" key="3">
    <source>
        <dbReference type="ARBA" id="ARBA00022741"/>
    </source>
</evidence>
<keyword evidence="2" id="KW-0813">Transport</keyword>
<dbReference type="SUPFAM" id="SSF52540">
    <property type="entry name" value="P-loop containing nucleoside triphosphate hydrolases"/>
    <property type="match status" value="1"/>
</dbReference>
<evidence type="ECO:0000256" key="4">
    <source>
        <dbReference type="ARBA" id="ARBA00022840"/>
    </source>
</evidence>
<keyword evidence="3" id="KW-0547">Nucleotide-binding</keyword>
<dbReference type="InterPro" id="IPR050153">
    <property type="entry name" value="Metal_Ion_Import_ABC"/>
</dbReference>
<dbReference type="PANTHER" id="PTHR42734">
    <property type="entry name" value="METAL TRANSPORT SYSTEM ATP-BINDING PROTEIN TM_0124-RELATED"/>
    <property type="match status" value="1"/>
</dbReference>
<dbReference type="EMBL" id="LR590463">
    <property type="protein sequence ID" value="VTP60802.1"/>
    <property type="molecule type" value="Genomic_DNA"/>
</dbReference>
<accession>A0A4U9HAU7</accession>
<dbReference type="InterPro" id="IPR017871">
    <property type="entry name" value="ABC_transporter-like_CS"/>
</dbReference>
<dbReference type="PROSITE" id="PS50893">
    <property type="entry name" value="ABC_TRANSPORTER_2"/>
    <property type="match status" value="1"/>
</dbReference>
<evidence type="ECO:0000259" key="5">
    <source>
        <dbReference type="PROSITE" id="PS50893"/>
    </source>
</evidence>
<keyword evidence="6" id="KW-0378">Hydrolase</keyword>
<dbReference type="PANTHER" id="PTHR42734:SF5">
    <property type="entry name" value="IRON TRANSPORT SYSTEM ATP-BINDING PROTEIN HI_0361-RELATED"/>
    <property type="match status" value="1"/>
</dbReference>
<reference evidence="6 7" key="1">
    <citation type="submission" date="2019-05" db="EMBL/GenBank/DDBJ databases">
        <authorList>
            <consortium name="Pathogen Informatics"/>
        </authorList>
    </citation>
    <scope>NUCLEOTIDE SEQUENCE [LARGE SCALE GENOMIC DNA]</scope>
    <source>
        <strain evidence="6 7">NCTC12971</strain>
    </source>
</reference>
<dbReference type="InterPro" id="IPR003593">
    <property type="entry name" value="AAA+_ATPase"/>
</dbReference>
<organism evidence="6 7">
    <name type="scientific">Serratia rubidaea</name>
    <name type="common">Serratia marinorubra</name>
    <dbReference type="NCBI Taxonomy" id="61652"/>
    <lineage>
        <taxon>Bacteria</taxon>
        <taxon>Pseudomonadati</taxon>
        <taxon>Pseudomonadota</taxon>
        <taxon>Gammaproteobacteria</taxon>
        <taxon>Enterobacterales</taxon>
        <taxon>Yersiniaceae</taxon>
        <taxon>Serratia</taxon>
    </lineage>
</organism>
<dbReference type="EC" id="3.6.3.34" evidence="6"/>
<proteinExistence type="inferred from homology"/>
<dbReference type="GO" id="GO:0005524">
    <property type="term" value="F:ATP binding"/>
    <property type="evidence" value="ECO:0007669"/>
    <property type="project" value="UniProtKB-KW"/>
</dbReference>
<evidence type="ECO:0000256" key="2">
    <source>
        <dbReference type="ARBA" id="ARBA00022448"/>
    </source>
</evidence>
<evidence type="ECO:0000256" key="1">
    <source>
        <dbReference type="ARBA" id="ARBA00005417"/>
    </source>
</evidence>
<name>A0A4U9HAU7_SERRU</name>